<accession>A0ABU7BEP0</accession>
<proteinExistence type="predicted"/>
<keyword evidence="3" id="KW-1185">Reference proteome</keyword>
<dbReference type="EMBL" id="JAHUTI010051295">
    <property type="protein sequence ID" value="MED6249096.1"/>
    <property type="molecule type" value="Genomic_DNA"/>
</dbReference>
<feature type="compositionally biased region" description="Low complexity" evidence="1">
    <location>
        <begin position="61"/>
        <end position="72"/>
    </location>
</feature>
<dbReference type="Proteomes" id="UP001345963">
    <property type="component" value="Unassembled WGS sequence"/>
</dbReference>
<evidence type="ECO:0000313" key="2">
    <source>
        <dbReference type="EMBL" id="MED6249096.1"/>
    </source>
</evidence>
<evidence type="ECO:0000256" key="1">
    <source>
        <dbReference type="SAM" id="MobiDB-lite"/>
    </source>
</evidence>
<comment type="caution">
    <text evidence="2">The sequence shown here is derived from an EMBL/GenBank/DDBJ whole genome shotgun (WGS) entry which is preliminary data.</text>
</comment>
<feature type="compositionally biased region" description="Basic and acidic residues" evidence="1">
    <location>
        <begin position="16"/>
        <end position="30"/>
    </location>
</feature>
<feature type="region of interest" description="Disordered" evidence="1">
    <location>
        <begin position="1"/>
        <end position="100"/>
    </location>
</feature>
<organism evidence="2 3">
    <name type="scientific">Ataeniobius toweri</name>
    <dbReference type="NCBI Taxonomy" id="208326"/>
    <lineage>
        <taxon>Eukaryota</taxon>
        <taxon>Metazoa</taxon>
        <taxon>Chordata</taxon>
        <taxon>Craniata</taxon>
        <taxon>Vertebrata</taxon>
        <taxon>Euteleostomi</taxon>
        <taxon>Actinopterygii</taxon>
        <taxon>Neopterygii</taxon>
        <taxon>Teleostei</taxon>
        <taxon>Neoteleostei</taxon>
        <taxon>Acanthomorphata</taxon>
        <taxon>Ovalentaria</taxon>
        <taxon>Atherinomorphae</taxon>
        <taxon>Cyprinodontiformes</taxon>
        <taxon>Goodeidae</taxon>
        <taxon>Ataeniobius</taxon>
    </lineage>
</organism>
<sequence>MRSHRLAPLDPGQIWRRSEEQTSKGPSEHRNPRRTTAGTTATPPEKSRGESQENHPKLQGAAAMSPQAPPAAVYARADPAMDPETRDITPQAEARQSSGA</sequence>
<evidence type="ECO:0000313" key="3">
    <source>
        <dbReference type="Proteomes" id="UP001345963"/>
    </source>
</evidence>
<protein>
    <submittedName>
        <fullName evidence="2">Uncharacterized protein</fullName>
    </submittedName>
</protein>
<reference evidence="2 3" key="1">
    <citation type="submission" date="2021-07" db="EMBL/GenBank/DDBJ databases">
        <authorList>
            <person name="Palmer J.M."/>
        </authorList>
    </citation>
    <scope>NUCLEOTIDE SEQUENCE [LARGE SCALE GENOMIC DNA]</scope>
    <source>
        <strain evidence="2 3">AT_MEX2019</strain>
        <tissue evidence="2">Muscle</tissue>
    </source>
</reference>
<name>A0ABU7BEP0_9TELE</name>
<feature type="compositionally biased region" description="Basic and acidic residues" evidence="1">
    <location>
        <begin position="45"/>
        <end position="56"/>
    </location>
</feature>
<feature type="compositionally biased region" description="Low complexity" evidence="1">
    <location>
        <begin position="34"/>
        <end position="44"/>
    </location>
</feature>
<gene>
    <name evidence="2" type="ORF">ATANTOWER_009216</name>
</gene>